<comment type="caution">
    <text evidence="1">The sequence shown here is derived from an EMBL/GenBank/DDBJ whole genome shotgun (WGS) entry which is preliminary data.</text>
</comment>
<evidence type="ECO:0000313" key="1">
    <source>
        <dbReference type="EMBL" id="MEU8135535.1"/>
    </source>
</evidence>
<keyword evidence="2" id="KW-1185">Reference proteome</keyword>
<gene>
    <name evidence="1" type="ORF">AB0C36_18680</name>
</gene>
<dbReference type="Proteomes" id="UP001551482">
    <property type="component" value="Unassembled WGS sequence"/>
</dbReference>
<dbReference type="RefSeq" id="WP_358355366.1">
    <property type="nucleotide sequence ID" value="NZ_JBEZFP010000045.1"/>
</dbReference>
<evidence type="ECO:0000313" key="2">
    <source>
        <dbReference type="Proteomes" id="UP001551482"/>
    </source>
</evidence>
<organism evidence="1 2">
    <name type="scientific">Streptodolium elevatio</name>
    <dbReference type="NCBI Taxonomy" id="3157996"/>
    <lineage>
        <taxon>Bacteria</taxon>
        <taxon>Bacillati</taxon>
        <taxon>Actinomycetota</taxon>
        <taxon>Actinomycetes</taxon>
        <taxon>Kitasatosporales</taxon>
        <taxon>Streptomycetaceae</taxon>
        <taxon>Streptodolium</taxon>
    </lineage>
</organism>
<sequence length="80" mass="8952">MAKTWRWESDHRCCTTCPPDSSLMYEGGRVRYLGWCSDVGFGGGYTIGVQTIDEFVTRGPLDDTMPPALIAEIRTYLTAK</sequence>
<accession>A0ABV3DIF8</accession>
<protein>
    <submittedName>
        <fullName evidence="1">Uncharacterized protein</fullName>
    </submittedName>
</protein>
<name>A0ABV3DIF8_9ACTN</name>
<dbReference type="EMBL" id="JBEZFP010000045">
    <property type="protein sequence ID" value="MEU8135535.1"/>
    <property type="molecule type" value="Genomic_DNA"/>
</dbReference>
<proteinExistence type="predicted"/>
<reference evidence="1 2" key="1">
    <citation type="submission" date="2024-06" db="EMBL/GenBank/DDBJ databases">
        <title>The Natural Products Discovery Center: Release of the First 8490 Sequenced Strains for Exploring Actinobacteria Biosynthetic Diversity.</title>
        <authorList>
            <person name="Kalkreuter E."/>
            <person name="Kautsar S.A."/>
            <person name="Yang D."/>
            <person name="Bader C.D."/>
            <person name="Teijaro C.N."/>
            <person name="Fluegel L."/>
            <person name="Davis C.M."/>
            <person name="Simpson J.R."/>
            <person name="Lauterbach L."/>
            <person name="Steele A.D."/>
            <person name="Gui C."/>
            <person name="Meng S."/>
            <person name="Li G."/>
            <person name="Viehrig K."/>
            <person name="Ye F."/>
            <person name="Su P."/>
            <person name="Kiefer A.F."/>
            <person name="Nichols A."/>
            <person name="Cepeda A.J."/>
            <person name="Yan W."/>
            <person name="Fan B."/>
            <person name="Jiang Y."/>
            <person name="Adhikari A."/>
            <person name="Zheng C.-J."/>
            <person name="Schuster L."/>
            <person name="Cowan T.M."/>
            <person name="Smanski M.J."/>
            <person name="Chevrette M.G."/>
            <person name="De Carvalho L.P.S."/>
            <person name="Shen B."/>
        </authorList>
    </citation>
    <scope>NUCLEOTIDE SEQUENCE [LARGE SCALE GENOMIC DNA]</scope>
    <source>
        <strain evidence="1 2">NPDC048946</strain>
    </source>
</reference>